<dbReference type="WBParaSite" id="TASK_0000123201-mRNA-1">
    <property type="protein sequence ID" value="TASK_0000123201-mRNA-1"/>
    <property type="gene ID" value="TASK_0000123201"/>
</dbReference>
<evidence type="ECO:0000313" key="4">
    <source>
        <dbReference type="WBParaSite" id="TASK_0000123201-mRNA-1"/>
    </source>
</evidence>
<gene>
    <name evidence="2" type="ORF">TASK_LOCUS1233</name>
</gene>
<sequence>MFLVNVPVIFVLLSTTLSSTQEWPFSHSETYANKIYRCIDSLTQAVKFYGNKYRSLTIDSLLGLAILRVVYCGLGGYFQMTHPTLMEEIISWQDSSGCFKAVLGKEDGRESKGDPEMDRPLEDGCLPHLTSMAVNALAMHLHRFATEAVFMPDFHSILRMETIFLDNAKNLPDFVVPEVSQRLWPQQEDRPYAFVPDTVL</sequence>
<dbReference type="PANTHER" id="PTHR33539">
    <property type="entry name" value="UPF0764 PROTEIN C16ORF89"/>
    <property type="match status" value="1"/>
</dbReference>
<reference evidence="4" key="1">
    <citation type="submission" date="2017-02" db="UniProtKB">
        <authorList>
            <consortium name="WormBaseParasite"/>
        </authorList>
    </citation>
    <scope>IDENTIFICATION</scope>
</reference>
<feature type="signal peptide" evidence="1">
    <location>
        <begin position="1"/>
        <end position="18"/>
    </location>
</feature>
<name>A0A0R3VV41_TAEAS</name>
<feature type="chain" id="PRO_5043132397" evidence="1">
    <location>
        <begin position="19"/>
        <end position="200"/>
    </location>
</feature>
<protein>
    <submittedName>
        <fullName evidence="4">Secreted protein</fullName>
    </submittedName>
</protein>
<dbReference type="GO" id="GO:0016020">
    <property type="term" value="C:membrane"/>
    <property type="evidence" value="ECO:0007669"/>
    <property type="project" value="TreeGrafter"/>
</dbReference>
<dbReference type="Proteomes" id="UP000282613">
    <property type="component" value="Unassembled WGS sequence"/>
</dbReference>
<organism evidence="4">
    <name type="scientific">Taenia asiatica</name>
    <name type="common">Asian tapeworm</name>
    <dbReference type="NCBI Taxonomy" id="60517"/>
    <lineage>
        <taxon>Eukaryota</taxon>
        <taxon>Metazoa</taxon>
        <taxon>Spiralia</taxon>
        <taxon>Lophotrochozoa</taxon>
        <taxon>Platyhelminthes</taxon>
        <taxon>Cestoda</taxon>
        <taxon>Eucestoda</taxon>
        <taxon>Cyclophyllidea</taxon>
        <taxon>Taeniidae</taxon>
        <taxon>Taenia</taxon>
    </lineage>
</organism>
<keyword evidence="3" id="KW-1185">Reference proteome</keyword>
<dbReference type="AlphaFoldDB" id="A0A0R3VV41"/>
<dbReference type="STRING" id="60517.A0A0R3VV41"/>
<dbReference type="Pfam" id="PF15882">
    <property type="entry name" value="DUF4735"/>
    <property type="match status" value="1"/>
</dbReference>
<evidence type="ECO:0000313" key="3">
    <source>
        <dbReference type="Proteomes" id="UP000282613"/>
    </source>
</evidence>
<dbReference type="EMBL" id="UYRS01000278">
    <property type="protein sequence ID" value="VDK22712.1"/>
    <property type="molecule type" value="Genomic_DNA"/>
</dbReference>
<evidence type="ECO:0000313" key="2">
    <source>
        <dbReference type="EMBL" id="VDK22712.1"/>
    </source>
</evidence>
<dbReference type="OrthoDB" id="6277913at2759"/>
<dbReference type="PANTHER" id="PTHR33539:SF1">
    <property type="entry name" value="UPF0764 PROTEIN C16ORF89"/>
    <property type="match status" value="1"/>
</dbReference>
<proteinExistence type="predicted"/>
<dbReference type="GO" id="GO:0005829">
    <property type="term" value="C:cytosol"/>
    <property type="evidence" value="ECO:0007669"/>
    <property type="project" value="TreeGrafter"/>
</dbReference>
<accession>A0A0R3VV41</accession>
<dbReference type="InterPro" id="IPR031751">
    <property type="entry name" value="DUF4735"/>
</dbReference>
<evidence type="ECO:0000256" key="1">
    <source>
        <dbReference type="SAM" id="SignalP"/>
    </source>
</evidence>
<reference evidence="2 3" key="2">
    <citation type="submission" date="2018-11" db="EMBL/GenBank/DDBJ databases">
        <authorList>
            <consortium name="Pathogen Informatics"/>
        </authorList>
    </citation>
    <scope>NUCLEOTIDE SEQUENCE [LARGE SCALE GENOMIC DNA]</scope>
</reference>
<keyword evidence="1" id="KW-0732">Signal</keyword>